<protein>
    <recommendedName>
        <fullName evidence="4 13">Outer-membrane lipoprotein LolB</fullName>
    </recommendedName>
</protein>
<evidence type="ECO:0000256" key="8">
    <source>
        <dbReference type="ARBA" id="ARBA00023136"/>
    </source>
</evidence>
<keyword evidence="11 13" id="KW-0998">Cell outer membrane</keyword>
<keyword evidence="9 13" id="KW-0564">Palmitate</keyword>
<keyword evidence="16" id="KW-1185">Reference proteome</keyword>
<keyword evidence="10 13" id="KW-0143">Chaperone</keyword>
<name>A0A9X2WKB4_9GAMM</name>
<dbReference type="RefSeq" id="WP_261297399.1">
    <property type="nucleotide sequence ID" value="NZ_JAMTCD010000003.1"/>
</dbReference>
<feature type="chain" id="PRO_5040833840" description="Outer-membrane lipoprotein LolB" evidence="14">
    <location>
        <begin position="27"/>
        <end position="209"/>
    </location>
</feature>
<evidence type="ECO:0000256" key="12">
    <source>
        <dbReference type="ARBA" id="ARBA00023288"/>
    </source>
</evidence>
<dbReference type="InterPro" id="IPR004565">
    <property type="entry name" value="OM_lipoprot_LolB"/>
</dbReference>
<evidence type="ECO:0000256" key="14">
    <source>
        <dbReference type="SAM" id="SignalP"/>
    </source>
</evidence>
<evidence type="ECO:0000256" key="11">
    <source>
        <dbReference type="ARBA" id="ARBA00023237"/>
    </source>
</evidence>
<keyword evidence="8 13" id="KW-0472">Membrane</keyword>
<comment type="caution">
    <text evidence="15">The sequence shown here is derived from an EMBL/GenBank/DDBJ whole genome shotgun (WGS) entry which is preliminary data.</text>
</comment>
<keyword evidence="12 13" id="KW-0449">Lipoprotein</keyword>
<organism evidence="15 16">
    <name type="scientific">Shewanella holmiensis</name>
    <dbReference type="NCBI Taxonomy" id="2952222"/>
    <lineage>
        <taxon>Bacteria</taxon>
        <taxon>Pseudomonadati</taxon>
        <taxon>Pseudomonadota</taxon>
        <taxon>Gammaproteobacteria</taxon>
        <taxon>Alteromonadales</taxon>
        <taxon>Shewanellaceae</taxon>
        <taxon>Shewanella</taxon>
    </lineage>
</organism>
<accession>A0A9X2WKB4</accession>
<dbReference type="HAMAP" id="MF_00233">
    <property type="entry name" value="LolB"/>
    <property type="match status" value="1"/>
</dbReference>
<comment type="subunit">
    <text evidence="3 13">Monomer.</text>
</comment>
<evidence type="ECO:0000256" key="3">
    <source>
        <dbReference type="ARBA" id="ARBA00011245"/>
    </source>
</evidence>
<comment type="function">
    <text evidence="13">Plays a critical role in the incorporation of lipoproteins in the outer membrane after they are released by the LolA protein.</text>
</comment>
<dbReference type="Gene3D" id="2.50.20.10">
    <property type="entry name" value="Lipoprotein localisation LolA/LolB/LppX"/>
    <property type="match status" value="1"/>
</dbReference>
<evidence type="ECO:0000256" key="7">
    <source>
        <dbReference type="ARBA" id="ARBA00022927"/>
    </source>
</evidence>
<proteinExistence type="inferred from homology"/>
<evidence type="ECO:0000256" key="2">
    <source>
        <dbReference type="ARBA" id="ARBA00009696"/>
    </source>
</evidence>
<dbReference type="Pfam" id="PF03550">
    <property type="entry name" value="LolB"/>
    <property type="match status" value="1"/>
</dbReference>
<evidence type="ECO:0000313" key="15">
    <source>
        <dbReference type="EMBL" id="MCT7940971.1"/>
    </source>
</evidence>
<sequence>MQRFFKSQYYAIASALLLLSACSTLPTQEYQPINVANTQEASNWELQGKIAFKSSTDKFSTNLYWFHHTQGNELRLTTPLGTNVLTLKNDQGLATLNVDGKTYHDNNAQALLEGVSGITIPYNDIPLWLTGRIGTHDKVISYNSAGQIKQFSSPDAQSDWKVSFINWQQQSGALVPRLLKIERNDVQIRIQTNLWQALDAKVKSPNVNQ</sequence>
<comment type="subcellular location">
    <subcellularLocation>
        <location evidence="1 13">Cell outer membrane</location>
        <topology evidence="1 13">Lipid-anchor</topology>
    </subcellularLocation>
</comment>
<evidence type="ECO:0000256" key="13">
    <source>
        <dbReference type="HAMAP-Rule" id="MF_00233"/>
    </source>
</evidence>
<dbReference type="GO" id="GO:0044874">
    <property type="term" value="P:lipoprotein localization to outer membrane"/>
    <property type="evidence" value="ECO:0007669"/>
    <property type="project" value="UniProtKB-UniRule"/>
</dbReference>
<dbReference type="InterPro" id="IPR029046">
    <property type="entry name" value="LolA/LolB/LppX"/>
</dbReference>
<dbReference type="AlphaFoldDB" id="A0A9X2WKB4"/>
<evidence type="ECO:0000256" key="4">
    <source>
        <dbReference type="ARBA" id="ARBA00016202"/>
    </source>
</evidence>
<comment type="similarity">
    <text evidence="2 13">Belongs to the LolB family.</text>
</comment>
<keyword evidence="7 13" id="KW-0653">Protein transport</keyword>
<dbReference type="GO" id="GO:0015031">
    <property type="term" value="P:protein transport"/>
    <property type="evidence" value="ECO:0007669"/>
    <property type="project" value="UniProtKB-KW"/>
</dbReference>
<feature type="signal peptide" evidence="14">
    <location>
        <begin position="1"/>
        <end position="26"/>
    </location>
</feature>
<dbReference type="CDD" id="cd16326">
    <property type="entry name" value="LolB"/>
    <property type="match status" value="1"/>
</dbReference>
<reference evidence="15" key="1">
    <citation type="journal article" date="2023" name="Int. J. Syst. Evol. Microbiol.">
        <title>&lt;i&gt;Shewanella septentrionalis&lt;/i&gt; sp. nov. and &lt;i&gt;Shewanella holmiensis&lt;/i&gt; sp. nov., isolated from Baltic Sea water and sediments.</title>
        <authorList>
            <person name="Martin-Rodriguez A.J."/>
            <person name="Thorell K."/>
            <person name="Joffre E."/>
            <person name="Jensie-Markopoulos S."/>
            <person name="Moore E.R.B."/>
            <person name="Sjoling A."/>
        </authorList>
    </citation>
    <scope>NUCLEOTIDE SEQUENCE</scope>
    <source>
        <strain evidence="15">SP1S2-7</strain>
    </source>
</reference>
<evidence type="ECO:0000256" key="10">
    <source>
        <dbReference type="ARBA" id="ARBA00023186"/>
    </source>
</evidence>
<evidence type="ECO:0000256" key="9">
    <source>
        <dbReference type="ARBA" id="ARBA00023139"/>
    </source>
</evidence>
<dbReference type="NCBIfam" id="TIGR00548">
    <property type="entry name" value="lolB"/>
    <property type="match status" value="1"/>
</dbReference>
<keyword evidence="5 13" id="KW-0813">Transport</keyword>
<dbReference type="EMBL" id="JAMTCD010000003">
    <property type="protein sequence ID" value="MCT7940971.1"/>
    <property type="molecule type" value="Genomic_DNA"/>
</dbReference>
<evidence type="ECO:0000256" key="1">
    <source>
        <dbReference type="ARBA" id="ARBA00004459"/>
    </source>
</evidence>
<dbReference type="GO" id="GO:0009279">
    <property type="term" value="C:cell outer membrane"/>
    <property type="evidence" value="ECO:0007669"/>
    <property type="project" value="UniProtKB-SubCell"/>
</dbReference>
<evidence type="ECO:0000313" key="16">
    <source>
        <dbReference type="Proteomes" id="UP001155546"/>
    </source>
</evidence>
<keyword evidence="6 13" id="KW-0732">Signal</keyword>
<gene>
    <name evidence="13 15" type="primary">lolB</name>
    <name evidence="15" type="ORF">NE535_04035</name>
</gene>
<dbReference type="SUPFAM" id="SSF89392">
    <property type="entry name" value="Prokaryotic lipoproteins and lipoprotein localization factors"/>
    <property type="match status" value="1"/>
</dbReference>
<evidence type="ECO:0000256" key="5">
    <source>
        <dbReference type="ARBA" id="ARBA00022448"/>
    </source>
</evidence>
<dbReference type="PROSITE" id="PS51257">
    <property type="entry name" value="PROKAR_LIPOPROTEIN"/>
    <property type="match status" value="1"/>
</dbReference>
<dbReference type="Proteomes" id="UP001155546">
    <property type="component" value="Unassembled WGS sequence"/>
</dbReference>
<evidence type="ECO:0000256" key="6">
    <source>
        <dbReference type="ARBA" id="ARBA00022729"/>
    </source>
</evidence>